<keyword evidence="1" id="KW-0694">RNA-binding</keyword>
<feature type="compositionally biased region" description="Basic and acidic residues" evidence="2">
    <location>
        <begin position="567"/>
        <end position="576"/>
    </location>
</feature>
<organism evidence="4 5">
    <name type="scientific">Stylosanthes scabra</name>
    <dbReference type="NCBI Taxonomy" id="79078"/>
    <lineage>
        <taxon>Eukaryota</taxon>
        <taxon>Viridiplantae</taxon>
        <taxon>Streptophyta</taxon>
        <taxon>Embryophyta</taxon>
        <taxon>Tracheophyta</taxon>
        <taxon>Spermatophyta</taxon>
        <taxon>Magnoliopsida</taxon>
        <taxon>eudicotyledons</taxon>
        <taxon>Gunneridae</taxon>
        <taxon>Pentapetalae</taxon>
        <taxon>rosids</taxon>
        <taxon>fabids</taxon>
        <taxon>Fabales</taxon>
        <taxon>Fabaceae</taxon>
        <taxon>Papilionoideae</taxon>
        <taxon>50 kb inversion clade</taxon>
        <taxon>dalbergioids sensu lato</taxon>
        <taxon>Dalbergieae</taxon>
        <taxon>Pterocarpus clade</taxon>
        <taxon>Stylosanthes</taxon>
    </lineage>
</organism>
<dbReference type="InterPro" id="IPR050441">
    <property type="entry name" value="RBM"/>
</dbReference>
<dbReference type="Proteomes" id="UP001341840">
    <property type="component" value="Unassembled WGS sequence"/>
</dbReference>
<evidence type="ECO:0000313" key="5">
    <source>
        <dbReference type="Proteomes" id="UP001341840"/>
    </source>
</evidence>
<dbReference type="PROSITE" id="PS50102">
    <property type="entry name" value="RRM"/>
    <property type="match status" value="1"/>
</dbReference>
<accession>A0ABU6SQ50</accession>
<reference evidence="4 5" key="1">
    <citation type="journal article" date="2023" name="Plants (Basel)">
        <title>Bridging the Gap: Combining Genomics and Transcriptomics Approaches to Understand Stylosanthes scabra, an Orphan Legume from the Brazilian Caatinga.</title>
        <authorList>
            <person name="Ferreira-Neto J.R.C."/>
            <person name="da Silva M.D."/>
            <person name="Binneck E."/>
            <person name="de Melo N.F."/>
            <person name="da Silva R.H."/>
            <person name="de Melo A.L.T.M."/>
            <person name="Pandolfi V."/>
            <person name="Bustamante F.O."/>
            <person name="Brasileiro-Vidal A.C."/>
            <person name="Benko-Iseppon A.M."/>
        </authorList>
    </citation>
    <scope>NUCLEOTIDE SEQUENCE [LARGE SCALE GENOMIC DNA]</scope>
    <source>
        <tissue evidence="4">Leaves</tissue>
    </source>
</reference>
<keyword evidence="5" id="KW-1185">Reference proteome</keyword>
<evidence type="ECO:0000256" key="2">
    <source>
        <dbReference type="SAM" id="MobiDB-lite"/>
    </source>
</evidence>
<dbReference type="CDD" id="cd00590">
    <property type="entry name" value="RRM_SF"/>
    <property type="match status" value="1"/>
</dbReference>
<feature type="region of interest" description="Disordered" evidence="2">
    <location>
        <begin position="159"/>
        <end position="191"/>
    </location>
</feature>
<comment type="caution">
    <text evidence="4">The sequence shown here is derived from an EMBL/GenBank/DDBJ whole genome shotgun (WGS) entry which is preliminary data.</text>
</comment>
<evidence type="ECO:0000259" key="3">
    <source>
        <dbReference type="PROSITE" id="PS50102"/>
    </source>
</evidence>
<feature type="region of interest" description="Disordered" evidence="2">
    <location>
        <begin position="567"/>
        <end position="599"/>
    </location>
</feature>
<dbReference type="InterPro" id="IPR012677">
    <property type="entry name" value="Nucleotide-bd_a/b_plait_sf"/>
</dbReference>
<dbReference type="InterPro" id="IPR000504">
    <property type="entry name" value="RRM_dom"/>
</dbReference>
<dbReference type="SMART" id="SM00360">
    <property type="entry name" value="RRM"/>
    <property type="match status" value="1"/>
</dbReference>
<name>A0ABU6SQ50_9FABA</name>
<evidence type="ECO:0000256" key="1">
    <source>
        <dbReference type="PROSITE-ProRule" id="PRU00176"/>
    </source>
</evidence>
<feature type="non-terminal residue" evidence="4">
    <location>
        <position position="624"/>
    </location>
</feature>
<evidence type="ECO:0000313" key="4">
    <source>
        <dbReference type="EMBL" id="MED6138577.1"/>
    </source>
</evidence>
<feature type="region of interest" description="Disordered" evidence="2">
    <location>
        <begin position="520"/>
        <end position="544"/>
    </location>
</feature>
<sequence>MGKLEHSRDVFQNFRRLEQRTFSVFVDYLNYKVNIEWLWNVFSRVGQVVDVYISKKVRRNNPTRFAFVRFGFKNYASRVVQLLNGSLLDGKTIAVSEAKYGRSEIRGDSGKHSKAKYENFVNYGNEDTKVVWDVKERGGMSYKDAVANSIDKATGFNKLGGGMKGTKPDSNDGKDNNASSSKMGCRGSDRRKIEVSSSLKQKELLNRSILAESVKPIKFGSVVQGFKRIANDYGRLECRDLGPNKCIISFTSVELRDKALTGSFMPEFFDKVRLLWGTKWNISRRVWLELLGLPIHVWSEDTFARIARGLDGRVKQHELTEEGASFSVARILVDCYQREPIQEWISISCEDVDFEVYVKEVGGEVLSLQVHPEDSISPSGSCSTCRVQVSREASDENSPVNEGTLMEKDVDPLIEGAINEICELEQVWGGIKLHTSVDEDMLDPMEVEAQIKPHNSHDCWGLRALFHENGDVDESQSSTSCPFPPGFGPCTKENHVHKDIQIGGNSLDEESDDVLLKNLISKSDNKKAKGSRPKKAKAPQPQRILLGPAKRIFQSRLGTCKEGVKFHRDMSNKENEGPTTQRRSQNKSQDKGKRTDCIEEHVESERLDEDVEKAKEAIYLCKDA</sequence>
<dbReference type="PANTHER" id="PTHR48034">
    <property type="entry name" value="TRANSFORMER-2 SEX-DETERMINING PROTEIN-RELATED"/>
    <property type="match status" value="1"/>
</dbReference>
<dbReference type="SUPFAM" id="SSF54928">
    <property type="entry name" value="RNA-binding domain, RBD"/>
    <property type="match status" value="1"/>
</dbReference>
<feature type="compositionally biased region" description="Basic and acidic residues" evidence="2">
    <location>
        <begin position="588"/>
        <end position="599"/>
    </location>
</feature>
<gene>
    <name evidence="4" type="ORF">PIB30_075569</name>
</gene>
<dbReference type="InterPro" id="IPR035979">
    <property type="entry name" value="RBD_domain_sf"/>
</dbReference>
<dbReference type="Gene3D" id="3.30.70.330">
    <property type="match status" value="1"/>
</dbReference>
<feature type="compositionally biased region" description="Basic and acidic residues" evidence="2">
    <location>
        <begin position="166"/>
        <end position="175"/>
    </location>
</feature>
<feature type="compositionally biased region" description="Basic residues" evidence="2">
    <location>
        <begin position="528"/>
        <end position="537"/>
    </location>
</feature>
<protein>
    <recommendedName>
        <fullName evidence="3">RRM domain-containing protein</fullName>
    </recommendedName>
</protein>
<proteinExistence type="predicted"/>
<dbReference type="Pfam" id="PF00076">
    <property type="entry name" value="RRM_1"/>
    <property type="match status" value="1"/>
</dbReference>
<feature type="domain" description="RRM" evidence="3">
    <location>
        <begin position="22"/>
        <end position="100"/>
    </location>
</feature>
<dbReference type="EMBL" id="JASCZI010061382">
    <property type="protein sequence ID" value="MED6138577.1"/>
    <property type="molecule type" value="Genomic_DNA"/>
</dbReference>
<feature type="compositionally biased region" description="Polar residues" evidence="2">
    <location>
        <begin position="577"/>
        <end position="587"/>
    </location>
</feature>